<proteinExistence type="predicted"/>
<dbReference type="EMBL" id="CAADFV010000092">
    <property type="protein sequence ID" value="VFK63609.1"/>
    <property type="molecule type" value="Genomic_DNA"/>
</dbReference>
<dbReference type="EMBL" id="CAADFX010000123">
    <property type="protein sequence ID" value="VFK60419.1"/>
    <property type="molecule type" value="Genomic_DNA"/>
</dbReference>
<accession>A0A451AC67</accession>
<dbReference type="EMBL" id="CAADFY010000095">
    <property type="protein sequence ID" value="VFK56806.1"/>
    <property type="molecule type" value="Genomic_DNA"/>
</dbReference>
<evidence type="ECO:0000313" key="1">
    <source>
        <dbReference type="EMBL" id="VFK56806.1"/>
    </source>
</evidence>
<evidence type="ECO:0000313" key="2">
    <source>
        <dbReference type="EMBL" id="VFK60419.1"/>
    </source>
</evidence>
<reference evidence="3" key="1">
    <citation type="submission" date="2019-02" db="EMBL/GenBank/DDBJ databases">
        <authorList>
            <person name="Gruber-Vodicka R. H."/>
            <person name="Seah K. B. B."/>
        </authorList>
    </citation>
    <scope>NUCLEOTIDE SEQUENCE</scope>
    <source>
        <strain evidence="2">BECK_BY1</strain>
        <strain evidence="3">BECK_BY2</strain>
        <strain evidence="1">BECK_BY3</strain>
    </source>
</reference>
<evidence type="ECO:0000313" key="3">
    <source>
        <dbReference type="EMBL" id="VFK63609.1"/>
    </source>
</evidence>
<sequence length="46" mass="5309">MKIQLIEEATADLVEGFRFYERQAEGLGDYFPDSLEANENQEDQTP</sequence>
<name>A0A451AC67_9GAMM</name>
<organism evidence="3">
    <name type="scientific">Candidatus Kentrum sp. TUN</name>
    <dbReference type="NCBI Taxonomy" id="2126343"/>
    <lineage>
        <taxon>Bacteria</taxon>
        <taxon>Pseudomonadati</taxon>
        <taxon>Pseudomonadota</taxon>
        <taxon>Gammaproteobacteria</taxon>
        <taxon>Candidatus Kentrum</taxon>
    </lineage>
</organism>
<dbReference type="AlphaFoldDB" id="A0A451AC67"/>
<gene>
    <name evidence="2" type="ORF">BECKTUN1418D_GA0071000_11236</name>
    <name evidence="3" type="ORF">BECKTUN1418E_GA0071001_10922</name>
    <name evidence="1" type="ORF">BECKTUN1418F_GA0071002_109512</name>
</gene>
<protein>
    <submittedName>
        <fullName evidence="3">Uncharacterized protein</fullName>
    </submittedName>
</protein>